<keyword evidence="3" id="KW-1185">Reference proteome</keyword>
<reference evidence="2" key="1">
    <citation type="submission" date="2013-03" db="EMBL/GenBank/DDBJ databases">
        <title>Draft genome sequence of the hydrogen-ethanol-producing anaerobic alkalithermophilic Caloramator celere.</title>
        <authorList>
            <person name="Ciranna A."/>
            <person name="Larjo A."/>
            <person name="Kivisto A."/>
            <person name="Santala V."/>
            <person name="Roos C."/>
            <person name="Karp M."/>
        </authorList>
    </citation>
    <scope>NUCLEOTIDE SEQUENCE [LARGE SCALE GENOMIC DNA]</scope>
    <source>
        <strain evidence="2">DSM 8682</strain>
    </source>
</reference>
<gene>
    <name evidence="2" type="ORF">TCEL_02322</name>
</gene>
<dbReference type="InterPro" id="IPR000160">
    <property type="entry name" value="GGDEF_dom"/>
</dbReference>
<feature type="domain" description="GGDEF" evidence="1">
    <location>
        <begin position="167"/>
        <end position="296"/>
    </location>
</feature>
<dbReference type="GO" id="GO:0005886">
    <property type="term" value="C:plasma membrane"/>
    <property type="evidence" value="ECO:0007669"/>
    <property type="project" value="TreeGrafter"/>
</dbReference>
<dbReference type="Proteomes" id="UP000014923">
    <property type="component" value="Unassembled WGS sequence"/>
</dbReference>
<protein>
    <submittedName>
        <fullName evidence="2">Diguanylate cyclase (GGDEF domain)</fullName>
    </submittedName>
</protein>
<dbReference type="AlphaFoldDB" id="R7RT83"/>
<dbReference type="PROSITE" id="PS50887">
    <property type="entry name" value="GGDEF"/>
    <property type="match status" value="1"/>
</dbReference>
<dbReference type="OrthoDB" id="9805474at2"/>
<dbReference type="PANTHER" id="PTHR45138:SF9">
    <property type="entry name" value="DIGUANYLATE CYCLASE DGCM-RELATED"/>
    <property type="match status" value="1"/>
</dbReference>
<sequence length="296" mass="33941">MGKTLNLDNLIDKIDFLNNIYDAIRIVDPIKKKVYYFFSKDDESIEQDGSCYDFWNQNKMCLNCISMRTYTQDETFIKIEYNGQKIYVITATAINTDAGKVVVEFLKDATGTSIIEDIDGLTSTEIYSKINNLNELLVKDALTNVYNRRFLEDRLPVDILKSISENTPMSIIMCDIDFFKKVNDTYGHLAGDEVLKHFASILKESIRKNDWVARYGGEEFLIVLNGADKDTASNIAERIRKKVEESVIEYNDFKIKITSSFGVYQISKEDTCFDAIDKADKNLYIAKSEGRNRVIS</sequence>
<comment type="caution">
    <text evidence="2">The sequence shown here is derived from an EMBL/GenBank/DDBJ whole genome shotgun (WGS) entry which is preliminary data.</text>
</comment>
<dbReference type="PANTHER" id="PTHR45138">
    <property type="entry name" value="REGULATORY COMPONENTS OF SENSORY TRANSDUCTION SYSTEM"/>
    <property type="match status" value="1"/>
</dbReference>
<dbReference type="Gene3D" id="3.30.70.270">
    <property type="match status" value="1"/>
</dbReference>
<name>R7RT83_9CLOT</name>
<dbReference type="InterPro" id="IPR050469">
    <property type="entry name" value="Diguanylate_Cyclase"/>
</dbReference>
<proteinExistence type="predicted"/>
<dbReference type="Pfam" id="PF00990">
    <property type="entry name" value="GGDEF"/>
    <property type="match status" value="1"/>
</dbReference>
<evidence type="ECO:0000259" key="1">
    <source>
        <dbReference type="PROSITE" id="PS50887"/>
    </source>
</evidence>
<dbReference type="GO" id="GO:0043709">
    <property type="term" value="P:cell adhesion involved in single-species biofilm formation"/>
    <property type="evidence" value="ECO:0007669"/>
    <property type="project" value="TreeGrafter"/>
</dbReference>
<evidence type="ECO:0000313" key="2">
    <source>
        <dbReference type="EMBL" id="CDF59254.1"/>
    </source>
</evidence>
<dbReference type="GO" id="GO:0052621">
    <property type="term" value="F:diguanylate cyclase activity"/>
    <property type="evidence" value="ECO:0007669"/>
    <property type="project" value="TreeGrafter"/>
</dbReference>
<evidence type="ECO:0000313" key="3">
    <source>
        <dbReference type="Proteomes" id="UP000014923"/>
    </source>
</evidence>
<dbReference type="GO" id="GO:1902201">
    <property type="term" value="P:negative regulation of bacterial-type flagellum-dependent cell motility"/>
    <property type="evidence" value="ECO:0007669"/>
    <property type="project" value="TreeGrafter"/>
</dbReference>
<dbReference type="RefSeq" id="WP_018666540.1">
    <property type="nucleotide sequence ID" value="NZ_HF952039.1"/>
</dbReference>
<dbReference type="EMBL" id="CAVN010000149">
    <property type="protein sequence ID" value="CDF59254.1"/>
    <property type="molecule type" value="Genomic_DNA"/>
</dbReference>
<dbReference type="NCBIfam" id="TIGR00254">
    <property type="entry name" value="GGDEF"/>
    <property type="match status" value="1"/>
</dbReference>
<dbReference type="HOGENOM" id="CLU_000445_11_4_9"/>
<dbReference type="FunFam" id="3.30.70.270:FF:000001">
    <property type="entry name" value="Diguanylate cyclase domain protein"/>
    <property type="match status" value="1"/>
</dbReference>
<dbReference type="InterPro" id="IPR043128">
    <property type="entry name" value="Rev_trsase/Diguanyl_cyclase"/>
</dbReference>
<dbReference type="CDD" id="cd01949">
    <property type="entry name" value="GGDEF"/>
    <property type="match status" value="1"/>
</dbReference>
<dbReference type="SMART" id="SM00267">
    <property type="entry name" value="GGDEF"/>
    <property type="match status" value="1"/>
</dbReference>
<dbReference type="InterPro" id="IPR029787">
    <property type="entry name" value="Nucleotide_cyclase"/>
</dbReference>
<dbReference type="eggNOG" id="COG3706">
    <property type="taxonomic scope" value="Bacteria"/>
</dbReference>
<organism evidence="2 3">
    <name type="scientific">Thermobrachium celere DSM 8682</name>
    <dbReference type="NCBI Taxonomy" id="941824"/>
    <lineage>
        <taxon>Bacteria</taxon>
        <taxon>Bacillati</taxon>
        <taxon>Bacillota</taxon>
        <taxon>Clostridia</taxon>
        <taxon>Eubacteriales</taxon>
        <taxon>Clostridiaceae</taxon>
        <taxon>Thermobrachium</taxon>
    </lineage>
</organism>
<dbReference type="SUPFAM" id="SSF55073">
    <property type="entry name" value="Nucleotide cyclase"/>
    <property type="match status" value="1"/>
</dbReference>
<accession>R7RT83</accession>